<protein>
    <submittedName>
        <fullName evidence="9">Zn-dependent oligopeptidase</fullName>
    </submittedName>
</protein>
<reference evidence="9" key="1">
    <citation type="submission" date="2021-01" db="EMBL/GenBank/DDBJ databases">
        <title>Whole genome shotgun sequence of Cellulomonas chitinilytica NBRC 110799.</title>
        <authorList>
            <person name="Komaki H."/>
            <person name="Tamura T."/>
        </authorList>
    </citation>
    <scope>NUCLEOTIDE SEQUENCE</scope>
    <source>
        <strain evidence="9">NBRC 110799</strain>
    </source>
</reference>
<comment type="cofactor">
    <cofactor evidence="7">
        <name>Zn(2+)</name>
        <dbReference type="ChEBI" id="CHEBI:29105"/>
    </cofactor>
    <text evidence="7">Binds 1 zinc ion.</text>
</comment>
<comment type="caution">
    <text evidence="9">The sequence shown here is derived from an EMBL/GenBank/DDBJ whole genome shotgun (WGS) entry which is preliminary data.</text>
</comment>
<dbReference type="PANTHER" id="PTHR11804">
    <property type="entry name" value="PROTEASE M3 THIMET OLIGOPEPTIDASE-RELATED"/>
    <property type="match status" value="1"/>
</dbReference>
<dbReference type="AlphaFoldDB" id="A0A919U1Q4"/>
<name>A0A919U1Q4_9CELL</name>
<evidence type="ECO:0000256" key="2">
    <source>
        <dbReference type="ARBA" id="ARBA00022670"/>
    </source>
</evidence>
<organism evidence="9 10">
    <name type="scientific">Cellulomonas chitinilytica</name>
    <dbReference type="NCBI Taxonomy" id="398759"/>
    <lineage>
        <taxon>Bacteria</taxon>
        <taxon>Bacillati</taxon>
        <taxon>Actinomycetota</taxon>
        <taxon>Actinomycetes</taxon>
        <taxon>Micrococcales</taxon>
        <taxon>Cellulomonadaceae</taxon>
        <taxon>Cellulomonas</taxon>
    </lineage>
</organism>
<gene>
    <name evidence="9" type="primary">thoP1</name>
    <name evidence="9" type="ORF">Cch01nite_23450</name>
</gene>
<dbReference type="InterPro" id="IPR024077">
    <property type="entry name" value="Neurolysin/TOP_dom2"/>
</dbReference>
<dbReference type="InterPro" id="IPR001567">
    <property type="entry name" value="Pept_M3A_M3B_dom"/>
</dbReference>
<dbReference type="GO" id="GO:0046872">
    <property type="term" value="F:metal ion binding"/>
    <property type="evidence" value="ECO:0007669"/>
    <property type="project" value="UniProtKB-UniRule"/>
</dbReference>
<dbReference type="GO" id="GO:0006508">
    <property type="term" value="P:proteolysis"/>
    <property type="evidence" value="ECO:0007669"/>
    <property type="project" value="UniProtKB-KW"/>
</dbReference>
<keyword evidence="2 7" id="KW-0645">Protease</keyword>
<keyword evidence="10" id="KW-1185">Reference proteome</keyword>
<dbReference type="InterPro" id="IPR045090">
    <property type="entry name" value="Pept_M3A_M3B"/>
</dbReference>
<keyword evidence="4 7" id="KW-0378">Hydrolase</keyword>
<keyword evidence="3 7" id="KW-0479">Metal-binding</keyword>
<evidence type="ECO:0000256" key="5">
    <source>
        <dbReference type="ARBA" id="ARBA00022833"/>
    </source>
</evidence>
<dbReference type="PANTHER" id="PTHR11804:SF84">
    <property type="entry name" value="SACCHAROLYSIN"/>
    <property type="match status" value="1"/>
</dbReference>
<dbReference type="InterPro" id="IPR024079">
    <property type="entry name" value="MetalloPept_cat_dom_sf"/>
</dbReference>
<dbReference type="GO" id="GO:0004222">
    <property type="term" value="F:metalloendopeptidase activity"/>
    <property type="evidence" value="ECO:0007669"/>
    <property type="project" value="InterPro"/>
</dbReference>
<evidence type="ECO:0000256" key="7">
    <source>
        <dbReference type="RuleBase" id="RU003435"/>
    </source>
</evidence>
<dbReference type="Gene3D" id="3.40.390.10">
    <property type="entry name" value="Collagenase (Catalytic Domain)"/>
    <property type="match status" value="1"/>
</dbReference>
<dbReference type="GO" id="GO:0006518">
    <property type="term" value="P:peptide metabolic process"/>
    <property type="evidence" value="ECO:0007669"/>
    <property type="project" value="TreeGrafter"/>
</dbReference>
<dbReference type="Gene3D" id="1.10.1370.10">
    <property type="entry name" value="Neurolysin, domain 3"/>
    <property type="match status" value="1"/>
</dbReference>
<evidence type="ECO:0000313" key="9">
    <source>
        <dbReference type="EMBL" id="GIG21621.1"/>
    </source>
</evidence>
<dbReference type="RefSeq" id="WP_203753997.1">
    <property type="nucleotide sequence ID" value="NZ_BONK01000007.1"/>
</dbReference>
<evidence type="ECO:0000256" key="1">
    <source>
        <dbReference type="ARBA" id="ARBA00006040"/>
    </source>
</evidence>
<dbReference type="SUPFAM" id="SSF55486">
    <property type="entry name" value="Metalloproteases ('zincins'), catalytic domain"/>
    <property type="match status" value="1"/>
</dbReference>
<keyword evidence="5 7" id="KW-0862">Zinc</keyword>
<evidence type="ECO:0000256" key="6">
    <source>
        <dbReference type="ARBA" id="ARBA00023049"/>
    </source>
</evidence>
<sequence length="638" mass="70808">MTAEPTRFPAPDADWHAFLAGTVDGSLAAARGHLATLKDGTARTTAQVLELWGEGDLALARASSVAHLLAEVHPDPDLRAAAEERAQAAEDLDTERGLDHALWQVLAATGADGLDADDARLRERVLRDFRRSGVDRPEDERDRLRTLAQRCTELGLEFARNIREGARSIRVRPEQLVGLPDDFRAEHPADGDGLVTLTTEYPDLLPVRTYAHDAGVRAALTGEYLRIGWPQNAPVLAELLRLRQERATLLGYPDWPTYDAEVKMIGSGEAIGEFVERLDALTAEPSRRDVDVLLTRFRADDPQAAAVTPADSLYYDQVVRREQYDVDAQEVRTYFRYDAVRTGVLDTVARLLDLTFTRVEAPTWHPDVEVYDVESDGERLGRVYLDMHPRPGKFNHAAQFPLVPGVAGRHLPEGVLVCNFSTGTLEHDDVLTFFHEIGHLVHEIVGGGQRWARFAGVATEWDFVEAPSQLLEEWAWDPDVLRSFATDADGTPVPADLVARMRAADAFGRGAWTRRQLNFTALSYGLHAAPPEDLDAYTAEIDDRFGPYAPLEDTHQSSGFGHLQEYGSAYYTYLWSLVIAKDLRTAFGDDLMDPEVGRRYREAVLAPGGTADAADLVERFLGRPTTFDAFEGWLTARG</sequence>
<dbReference type="Gene3D" id="1.10.1370.40">
    <property type="match status" value="1"/>
</dbReference>
<evidence type="ECO:0000313" key="10">
    <source>
        <dbReference type="Proteomes" id="UP000632740"/>
    </source>
</evidence>
<evidence type="ECO:0000259" key="8">
    <source>
        <dbReference type="Pfam" id="PF01432"/>
    </source>
</evidence>
<dbReference type="CDD" id="cd06455">
    <property type="entry name" value="M3A_TOP"/>
    <property type="match status" value="1"/>
</dbReference>
<dbReference type="EMBL" id="BONK01000007">
    <property type="protein sequence ID" value="GIG21621.1"/>
    <property type="molecule type" value="Genomic_DNA"/>
</dbReference>
<evidence type="ECO:0000256" key="4">
    <source>
        <dbReference type="ARBA" id="ARBA00022801"/>
    </source>
</evidence>
<accession>A0A919U1Q4</accession>
<comment type="similarity">
    <text evidence="1 7">Belongs to the peptidase M3 family.</text>
</comment>
<evidence type="ECO:0000256" key="3">
    <source>
        <dbReference type="ARBA" id="ARBA00022723"/>
    </source>
</evidence>
<proteinExistence type="inferred from homology"/>
<dbReference type="Pfam" id="PF01432">
    <property type="entry name" value="Peptidase_M3"/>
    <property type="match status" value="1"/>
</dbReference>
<dbReference type="Proteomes" id="UP000632740">
    <property type="component" value="Unassembled WGS sequence"/>
</dbReference>
<feature type="domain" description="Peptidase M3A/M3B catalytic" evidence="8">
    <location>
        <begin position="209"/>
        <end position="631"/>
    </location>
</feature>
<keyword evidence="6 7" id="KW-0482">Metalloprotease</keyword>